<evidence type="ECO:0000256" key="5">
    <source>
        <dbReference type="ARBA" id="ARBA00022691"/>
    </source>
</evidence>
<evidence type="ECO:0000313" key="15">
    <source>
        <dbReference type="Proteomes" id="UP000018144"/>
    </source>
</evidence>
<dbReference type="OMA" id="KPFLEVW"/>
<dbReference type="InterPro" id="IPR039753">
    <property type="entry name" value="RG7MT1"/>
</dbReference>
<keyword evidence="7" id="KW-0507">mRNA processing</keyword>
<dbReference type="PANTHER" id="PTHR12189:SF2">
    <property type="entry name" value="MRNA CAP GUANINE-N7 METHYLTRANSFERASE"/>
    <property type="match status" value="1"/>
</dbReference>
<proteinExistence type="predicted"/>
<evidence type="ECO:0000256" key="3">
    <source>
        <dbReference type="ARBA" id="ARBA00022603"/>
    </source>
</evidence>
<dbReference type="EMBL" id="HF935719">
    <property type="protein sequence ID" value="CCX12521.1"/>
    <property type="molecule type" value="Genomic_DNA"/>
</dbReference>
<protein>
    <recommendedName>
        <fullName evidence="11">mRNA cap guanine-N(7) methyltransferase</fullName>
        <ecNumber evidence="2">2.1.1.56</ecNumber>
    </recommendedName>
    <alternativeName>
        <fullName evidence="8">mRNA (guanine-N(7))-methyltransferase</fullName>
    </alternativeName>
    <alternativeName>
        <fullName evidence="9">mRNA cap methyltransferase</fullName>
    </alternativeName>
</protein>
<dbReference type="InterPro" id="IPR004971">
    <property type="entry name" value="mRNA_G-N7_MeTrfase_dom"/>
</dbReference>
<evidence type="ECO:0000256" key="7">
    <source>
        <dbReference type="ARBA" id="ARBA00023042"/>
    </source>
</evidence>
<keyword evidence="7" id="KW-0506">mRNA capping</keyword>
<dbReference type="Gene3D" id="3.40.50.150">
    <property type="entry name" value="Vaccinia Virus protein VP39"/>
    <property type="match status" value="1"/>
</dbReference>
<comment type="function">
    <text evidence="1">Responsible for methylating the 5'-cap structure of mRNAs.</text>
</comment>
<dbReference type="Pfam" id="PF03291">
    <property type="entry name" value="mRNA_G-N7_MeTrfase"/>
    <property type="match status" value="1"/>
</dbReference>
<feature type="compositionally biased region" description="Basic and acidic residues" evidence="12">
    <location>
        <begin position="1"/>
        <end position="11"/>
    </location>
</feature>
<keyword evidence="6" id="KW-0694">RNA-binding</keyword>
<name>U4L5P8_PYROM</name>
<gene>
    <name evidence="14" type="ORF">PCON_12115</name>
</gene>
<dbReference type="PANTHER" id="PTHR12189">
    <property type="entry name" value="MRNA GUANINE-7- METHYLTRANSFERASE"/>
    <property type="match status" value="1"/>
</dbReference>
<dbReference type="Proteomes" id="UP000018144">
    <property type="component" value="Unassembled WGS sequence"/>
</dbReference>
<organism evidence="14 15">
    <name type="scientific">Pyronema omphalodes (strain CBS 100304)</name>
    <name type="common">Pyronema confluens</name>
    <dbReference type="NCBI Taxonomy" id="1076935"/>
    <lineage>
        <taxon>Eukaryota</taxon>
        <taxon>Fungi</taxon>
        <taxon>Dikarya</taxon>
        <taxon>Ascomycota</taxon>
        <taxon>Pezizomycotina</taxon>
        <taxon>Pezizomycetes</taxon>
        <taxon>Pezizales</taxon>
        <taxon>Pyronemataceae</taxon>
        <taxon>Pyronema</taxon>
    </lineage>
</organism>
<dbReference type="OrthoDB" id="10248867at2759"/>
<evidence type="ECO:0000256" key="12">
    <source>
        <dbReference type="SAM" id="MobiDB-lite"/>
    </source>
</evidence>
<feature type="region of interest" description="Disordered" evidence="12">
    <location>
        <begin position="1"/>
        <end position="226"/>
    </location>
</feature>
<evidence type="ECO:0000256" key="10">
    <source>
        <dbReference type="ARBA" id="ARBA00044712"/>
    </source>
</evidence>
<evidence type="ECO:0000256" key="2">
    <source>
        <dbReference type="ARBA" id="ARBA00011926"/>
    </source>
</evidence>
<feature type="compositionally biased region" description="Pro residues" evidence="12">
    <location>
        <begin position="189"/>
        <end position="200"/>
    </location>
</feature>
<sequence>MPNRDRYDPARDCFTSDPAPPQHPPQQKDQSSSSSHDGPASEVRKESPKRKPTTEALDSSPPARAAEGRRESPVESRKRKASPDQSPRASRRPDQDRRRQLSDRPERGDRNDRDRNDRDRNDRGRNDRDRNDRDRNDRGDRNNHNDRDRPDRRDERPTQRRRRDSPRGENRYRYRSPPRNLIPSSTPADPTPPPSRPASPPRQRKRPGAASRLTEQEKSLLRATVAASEEAEKARLLGSIPAPERPDELVRSHYNDKKELGKQWRQNSKIKGLRSFNNWVKSTLIQKFSPRDDFDPRAPPSQDPNDFLVVLDMGCGKGGDLLKWKSAPQEVGFYLGLDTADVSIAHARDRYGAMRRERPRGRDRRNVFQAEFHAMDCWVQIIDRIPIVERIGFEHAVGPGTNSRFARGGGFDVVSMMFCMHYAFETEQKCRTMLRNVAGALKAGGRFIGTIPSSDIISSRVRGEDKRDSLPENEENGVQEWGNSIYREAVEEVPEYVVPWEAFRGIAEDYGLELEYKKLFSDVWREEKDNGEMRLLAERMGVRKRDGSFALSDEEWEACSFYLAFSFRKS</sequence>
<keyword evidence="3 14" id="KW-0489">Methyltransferase</keyword>
<evidence type="ECO:0000256" key="11">
    <source>
        <dbReference type="ARBA" id="ARBA00049739"/>
    </source>
</evidence>
<feature type="compositionally biased region" description="Low complexity" evidence="12">
    <location>
        <begin position="25"/>
        <end position="41"/>
    </location>
</feature>
<dbReference type="InterPro" id="IPR029063">
    <property type="entry name" value="SAM-dependent_MTases_sf"/>
</dbReference>
<dbReference type="PROSITE" id="PS51562">
    <property type="entry name" value="RNA_CAP0_MT"/>
    <property type="match status" value="1"/>
</dbReference>
<evidence type="ECO:0000256" key="9">
    <source>
        <dbReference type="ARBA" id="ARBA00033387"/>
    </source>
</evidence>
<dbReference type="eggNOG" id="KOG1975">
    <property type="taxonomic scope" value="Eukaryota"/>
</dbReference>
<feature type="compositionally biased region" description="Basic and acidic residues" evidence="12">
    <location>
        <begin position="91"/>
        <end position="158"/>
    </location>
</feature>
<comment type="catalytic activity">
    <reaction evidence="10">
        <text>a 5'-end (5'-triphosphoguanosine)-ribonucleoside in mRNA + S-adenosyl-L-methionine = a 5'-end (N(7)-methyl 5'-triphosphoguanosine)-ribonucleoside in mRNA + S-adenosyl-L-homocysteine</text>
        <dbReference type="Rhea" id="RHEA:67008"/>
        <dbReference type="Rhea" id="RHEA-COMP:17166"/>
        <dbReference type="Rhea" id="RHEA-COMP:17167"/>
        <dbReference type="ChEBI" id="CHEBI:57856"/>
        <dbReference type="ChEBI" id="CHEBI:59789"/>
        <dbReference type="ChEBI" id="CHEBI:156461"/>
        <dbReference type="ChEBI" id="CHEBI:167617"/>
        <dbReference type="EC" id="2.1.1.56"/>
    </reaction>
</comment>
<dbReference type="GO" id="GO:0003723">
    <property type="term" value="F:RNA binding"/>
    <property type="evidence" value="ECO:0007669"/>
    <property type="project" value="UniProtKB-KW"/>
</dbReference>
<feature type="compositionally biased region" description="Basic and acidic residues" evidence="12">
    <location>
        <begin position="66"/>
        <end position="76"/>
    </location>
</feature>
<evidence type="ECO:0000259" key="13">
    <source>
        <dbReference type="PROSITE" id="PS51562"/>
    </source>
</evidence>
<evidence type="ECO:0000313" key="14">
    <source>
        <dbReference type="EMBL" id="CCX12521.1"/>
    </source>
</evidence>
<dbReference type="AlphaFoldDB" id="U4L5P8"/>
<dbReference type="SUPFAM" id="SSF53335">
    <property type="entry name" value="S-adenosyl-L-methionine-dependent methyltransferases"/>
    <property type="match status" value="1"/>
</dbReference>
<evidence type="ECO:0000256" key="6">
    <source>
        <dbReference type="ARBA" id="ARBA00022884"/>
    </source>
</evidence>
<reference evidence="14 15" key="1">
    <citation type="journal article" date="2013" name="PLoS Genet.">
        <title>The genome and development-dependent transcriptomes of Pyronema confluens: a window into fungal evolution.</title>
        <authorList>
            <person name="Traeger S."/>
            <person name="Altegoer F."/>
            <person name="Freitag M."/>
            <person name="Gabaldon T."/>
            <person name="Kempken F."/>
            <person name="Kumar A."/>
            <person name="Marcet-Houben M."/>
            <person name="Poggeler S."/>
            <person name="Stajich J.E."/>
            <person name="Nowrousian M."/>
        </authorList>
    </citation>
    <scope>NUCLEOTIDE SEQUENCE [LARGE SCALE GENOMIC DNA]</scope>
    <source>
        <strain evidence="15">CBS 100304</strain>
        <tissue evidence="14">Vegetative mycelium</tissue>
    </source>
</reference>
<dbReference type="GO" id="GO:0005634">
    <property type="term" value="C:nucleus"/>
    <property type="evidence" value="ECO:0007669"/>
    <property type="project" value="TreeGrafter"/>
</dbReference>
<keyword evidence="4 14" id="KW-0808">Transferase</keyword>
<evidence type="ECO:0000256" key="1">
    <source>
        <dbReference type="ARBA" id="ARBA00003378"/>
    </source>
</evidence>
<dbReference type="STRING" id="1076935.U4L5P8"/>
<feature type="domain" description="MRNA cap 0 methyltransferase" evidence="13">
    <location>
        <begin position="268"/>
        <end position="570"/>
    </location>
</feature>
<evidence type="ECO:0000256" key="8">
    <source>
        <dbReference type="ARBA" id="ARBA00032772"/>
    </source>
</evidence>
<keyword evidence="15" id="KW-1185">Reference proteome</keyword>
<dbReference type="EC" id="2.1.1.56" evidence="2"/>
<dbReference type="GO" id="GO:0004482">
    <property type="term" value="F:mRNA 5'-cap (guanine-N7-)-methyltransferase activity"/>
    <property type="evidence" value="ECO:0007669"/>
    <property type="project" value="UniProtKB-EC"/>
</dbReference>
<keyword evidence="5" id="KW-0949">S-adenosyl-L-methionine</keyword>
<evidence type="ECO:0000256" key="4">
    <source>
        <dbReference type="ARBA" id="ARBA00022679"/>
    </source>
</evidence>
<accession>U4L5P8</accession>